<dbReference type="Proteomes" id="UP000249354">
    <property type="component" value="Unassembled WGS sequence"/>
</dbReference>
<feature type="binding site" description="axial binding residue" evidence="3">
    <location>
        <position position="392"/>
    </location>
    <ligand>
        <name>heme</name>
        <dbReference type="ChEBI" id="CHEBI:30413"/>
    </ligand>
    <ligandPart>
        <name>Fe</name>
        <dbReference type="ChEBI" id="CHEBI:18248"/>
    </ligandPart>
</feature>
<dbReference type="GO" id="GO:0005506">
    <property type="term" value="F:iron ion binding"/>
    <property type="evidence" value="ECO:0007669"/>
    <property type="project" value="InterPro"/>
</dbReference>
<dbReference type="PRINTS" id="PR00463">
    <property type="entry name" value="EP450I"/>
</dbReference>
<dbReference type="GO" id="GO:0016705">
    <property type="term" value="F:oxidoreductase activity, acting on paired donors, with incorporation or reduction of molecular oxygen"/>
    <property type="evidence" value="ECO:0007669"/>
    <property type="project" value="InterPro"/>
</dbReference>
<keyword evidence="3 4" id="KW-0479">Metal-binding</keyword>
<reference evidence="6" key="1">
    <citation type="submission" date="2018-04" db="EMBL/GenBank/DDBJ databases">
        <authorList>
            <person name="Cornet L."/>
        </authorList>
    </citation>
    <scope>NUCLEOTIDE SEQUENCE [LARGE SCALE GENOMIC DNA]</scope>
</reference>
<evidence type="ECO:0000256" key="2">
    <source>
        <dbReference type="ARBA" id="ARBA00010617"/>
    </source>
</evidence>
<dbReference type="PANTHER" id="PTHR24305:SF166">
    <property type="entry name" value="CYTOCHROME P450 12A4, MITOCHONDRIAL-RELATED"/>
    <property type="match status" value="1"/>
</dbReference>
<dbReference type="Pfam" id="PF00067">
    <property type="entry name" value="p450"/>
    <property type="match status" value="1"/>
</dbReference>
<protein>
    <submittedName>
        <fullName evidence="5">Cytochrome P450</fullName>
    </submittedName>
</protein>
<evidence type="ECO:0000256" key="3">
    <source>
        <dbReference type="PIRSR" id="PIRSR602401-1"/>
    </source>
</evidence>
<dbReference type="PROSITE" id="PS00086">
    <property type="entry name" value="CYTOCHROME_P450"/>
    <property type="match status" value="1"/>
</dbReference>
<dbReference type="InterPro" id="IPR002401">
    <property type="entry name" value="Cyt_P450_E_grp-I"/>
</dbReference>
<keyword evidence="4" id="KW-0503">Monooxygenase</keyword>
<gene>
    <name evidence="5" type="ORF">DCF25_15675</name>
</gene>
<evidence type="ECO:0000313" key="5">
    <source>
        <dbReference type="EMBL" id="PZO13804.1"/>
    </source>
</evidence>
<comment type="similarity">
    <text evidence="2 4">Belongs to the cytochrome P450 family.</text>
</comment>
<dbReference type="AlphaFoldDB" id="A0A2W4U1A4"/>
<dbReference type="PANTHER" id="PTHR24305">
    <property type="entry name" value="CYTOCHROME P450"/>
    <property type="match status" value="1"/>
</dbReference>
<dbReference type="EMBL" id="QBMC01000118">
    <property type="protein sequence ID" value="PZO13804.1"/>
    <property type="molecule type" value="Genomic_DNA"/>
</dbReference>
<dbReference type="InterPro" id="IPR036396">
    <property type="entry name" value="Cyt_P450_sf"/>
</dbReference>
<organism evidence="5 6">
    <name type="scientific">Leptolyngbya foveolarum</name>
    <dbReference type="NCBI Taxonomy" id="47253"/>
    <lineage>
        <taxon>Bacteria</taxon>
        <taxon>Bacillati</taxon>
        <taxon>Cyanobacteriota</taxon>
        <taxon>Cyanophyceae</taxon>
        <taxon>Leptolyngbyales</taxon>
        <taxon>Leptolyngbyaceae</taxon>
        <taxon>Leptolyngbya group</taxon>
        <taxon>Leptolyngbya</taxon>
    </lineage>
</organism>
<evidence type="ECO:0000313" key="6">
    <source>
        <dbReference type="Proteomes" id="UP000249354"/>
    </source>
</evidence>
<dbReference type="SUPFAM" id="SSF48264">
    <property type="entry name" value="Cytochrome P450"/>
    <property type="match status" value="1"/>
</dbReference>
<dbReference type="GO" id="GO:0004497">
    <property type="term" value="F:monooxygenase activity"/>
    <property type="evidence" value="ECO:0007669"/>
    <property type="project" value="UniProtKB-KW"/>
</dbReference>
<dbReference type="Gene3D" id="1.10.630.10">
    <property type="entry name" value="Cytochrome P450"/>
    <property type="match status" value="1"/>
</dbReference>
<sequence length="448" mass="50244">MGKPPGVRLLRQLKWILDPVNYLEATKAELPDFFEEDALGFGEGPLVITSHPEALQFILSRDRTLFHSPGEFNRLLAPLIGDASVIMLSGDRHKERRQLLAPAFHGDRLEVYGQLICQLTEAVIAELSEGEPFAARKLTQKVSLQIISSVVFGLTDSPRSHEIMRVLTDTVDLFGSPTSALMLFFGGLQTDLGAWSPWGQFVRRRQQLDDLIYAEIRDRQSNPDDSRKDILSMLMAARTEDGEALGETELRDELMALLMAGHETTATAIAWAMYWTHKQPEVKAKLLAELDSLGPEASPTEIAALPYLTAVCKETLRRSPVAMFTFPRVAKTEVEIMGRTFAPQTTFLGCIFLTHQREDLYPNHTAFLPERFLTRKYSPYEFIAFGNGSRRCVGEALAQYEMKLVVATLLSRYRFSLASEQPEIAKRRGVTLAPAKGVPMIFQGKRNP</sequence>
<dbReference type="InterPro" id="IPR017972">
    <property type="entry name" value="Cyt_P450_CS"/>
</dbReference>
<keyword evidence="3 4" id="KW-0349">Heme</keyword>
<dbReference type="PRINTS" id="PR00385">
    <property type="entry name" value="P450"/>
</dbReference>
<keyword evidence="4" id="KW-0560">Oxidoreductase</keyword>
<evidence type="ECO:0000256" key="1">
    <source>
        <dbReference type="ARBA" id="ARBA00001971"/>
    </source>
</evidence>
<accession>A0A2W4U1A4</accession>
<dbReference type="GO" id="GO:0020037">
    <property type="term" value="F:heme binding"/>
    <property type="evidence" value="ECO:0007669"/>
    <property type="project" value="InterPro"/>
</dbReference>
<reference evidence="5 6" key="2">
    <citation type="submission" date="2018-06" db="EMBL/GenBank/DDBJ databases">
        <title>Metagenomic assembly of (sub)arctic Cyanobacteria and their associated microbiome from non-axenic cultures.</title>
        <authorList>
            <person name="Baurain D."/>
        </authorList>
    </citation>
    <scope>NUCLEOTIDE SEQUENCE [LARGE SCALE GENOMIC DNA]</scope>
    <source>
        <strain evidence="5">ULC129bin1</strain>
    </source>
</reference>
<comment type="cofactor">
    <cofactor evidence="1 3">
        <name>heme</name>
        <dbReference type="ChEBI" id="CHEBI:30413"/>
    </cofactor>
</comment>
<proteinExistence type="inferred from homology"/>
<keyword evidence="3 4" id="KW-0408">Iron</keyword>
<name>A0A2W4U1A4_9CYAN</name>
<evidence type="ECO:0000256" key="4">
    <source>
        <dbReference type="RuleBase" id="RU000461"/>
    </source>
</evidence>
<dbReference type="CDD" id="cd11053">
    <property type="entry name" value="CYP110-like"/>
    <property type="match status" value="1"/>
</dbReference>
<dbReference type="InterPro" id="IPR001128">
    <property type="entry name" value="Cyt_P450"/>
</dbReference>
<comment type="caution">
    <text evidence="5">The sequence shown here is derived from an EMBL/GenBank/DDBJ whole genome shotgun (WGS) entry which is preliminary data.</text>
</comment>
<dbReference type="InterPro" id="IPR050121">
    <property type="entry name" value="Cytochrome_P450_monoxygenase"/>
</dbReference>